<keyword evidence="1" id="KW-1133">Transmembrane helix</keyword>
<keyword evidence="3" id="KW-1185">Reference proteome</keyword>
<name>A0ABS7L968_9FIRM</name>
<accession>A0ABS7L968</accession>
<protein>
    <submittedName>
        <fullName evidence="2">Uncharacterized protein</fullName>
    </submittedName>
</protein>
<gene>
    <name evidence="2" type="ORF">FLB61_11145</name>
</gene>
<keyword evidence="1" id="KW-0812">Transmembrane</keyword>
<sequence>MEQEKRKIRICLICVVLLAVTVGIIYVLTAKTETQTDKKDGTLVKIMDMQRGDTDGGFITDALHQRG</sequence>
<dbReference type="EMBL" id="VIRV01000020">
    <property type="protein sequence ID" value="MBY0759630.1"/>
    <property type="molecule type" value="Genomic_DNA"/>
</dbReference>
<evidence type="ECO:0000313" key="2">
    <source>
        <dbReference type="EMBL" id="MBY0759630.1"/>
    </source>
</evidence>
<evidence type="ECO:0000313" key="3">
    <source>
        <dbReference type="Proteomes" id="UP000779049"/>
    </source>
</evidence>
<dbReference type="Proteomes" id="UP000779049">
    <property type="component" value="Unassembled WGS sequence"/>
</dbReference>
<feature type="transmembrane region" description="Helical" evidence="1">
    <location>
        <begin position="12"/>
        <end position="29"/>
    </location>
</feature>
<organism evidence="2 3">
    <name type="scientific">Sellimonas caecigallum</name>
    <dbReference type="NCBI Taxonomy" id="2592333"/>
    <lineage>
        <taxon>Bacteria</taxon>
        <taxon>Bacillati</taxon>
        <taxon>Bacillota</taxon>
        <taxon>Clostridia</taxon>
        <taxon>Lachnospirales</taxon>
        <taxon>Lachnospiraceae</taxon>
        <taxon>Sellimonas</taxon>
    </lineage>
</organism>
<dbReference type="RefSeq" id="WP_221920187.1">
    <property type="nucleotide sequence ID" value="NZ_CP173660.1"/>
</dbReference>
<proteinExistence type="predicted"/>
<comment type="caution">
    <text evidence="2">The sequence shown here is derived from an EMBL/GenBank/DDBJ whole genome shotgun (WGS) entry which is preliminary data.</text>
</comment>
<evidence type="ECO:0000256" key="1">
    <source>
        <dbReference type="SAM" id="Phobius"/>
    </source>
</evidence>
<keyword evidence="1" id="KW-0472">Membrane</keyword>
<reference evidence="2 3" key="1">
    <citation type="journal article" date="2020" name="New Microbes New Infect">
        <title>Sellimonas caecigallum sp. nov., description and genome sequence of a new member of the Sellimonas genus isolated from the cecum of feral chicken.</title>
        <authorList>
            <person name="Wongkuna S."/>
            <person name="Ghimire S."/>
            <person name="Antony L."/>
            <person name="Chankhamhaengdecha S."/>
            <person name="Janvilisri T."/>
            <person name="Scaria J."/>
        </authorList>
    </citation>
    <scope>NUCLEOTIDE SEQUENCE [LARGE SCALE GENOMIC DNA]</scope>
    <source>
        <strain evidence="2 3">SW451</strain>
    </source>
</reference>